<dbReference type="SUPFAM" id="SSF52540">
    <property type="entry name" value="P-loop containing nucleoside triphosphate hydrolases"/>
    <property type="match status" value="1"/>
</dbReference>
<keyword evidence="4" id="KW-0067">ATP-binding</keyword>
<dbReference type="GeneID" id="5126681"/>
<dbReference type="PANTHER" id="PTHR47961:SF4">
    <property type="entry name" value="ACTIVATING SIGNAL COINTEGRATOR 1 COMPLEX SUBUNIT 3"/>
    <property type="match status" value="1"/>
</dbReference>
<dbReference type="OrthoDB" id="5575at2759"/>
<feature type="domain" description="Helicase ATP-binding" evidence="5">
    <location>
        <begin position="188"/>
        <end position="288"/>
    </location>
</feature>
<dbReference type="STRING" id="294746.A5DID5"/>
<dbReference type="InterPro" id="IPR035892">
    <property type="entry name" value="C2_domain_sf"/>
</dbReference>
<dbReference type="PANTHER" id="PTHR47961">
    <property type="entry name" value="DNA POLYMERASE THETA, PUTATIVE (AFU_ORTHOLOGUE AFUA_1G05260)-RELATED"/>
    <property type="match status" value="1"/>
</dbReference>
<evidence type="ECO:0000256" key="2">
    <source>
        <dbReference type="ARBA" id="ARBA00022801"/>
    </source>
</evidence>
<keyword evidence="3" id="KW-0347">Helicase</keyword>
<evidence type="ECO:0000256" key="3">
    <source>
        <dbReference type="ARBA" id="ARBA00022806"/>
    </source>
</evidence>
<proteinExistence type="predicted"/>
<accession>A5DID5</accession>
<dbReference type="GO" id="GO:0005524">
    <property type="term" value="F:ATP binding"/>
    <property type="evidence" value="ECO:0007669"/>
    <property type="project" value="UniProtKB-KW"/>
</dbReference>
<dbReference type="AlphaFoldDB" id="A5DID5"/>
<dbReference type="InterPro" id="IPR050474">
    <property type="entry name" value="Hel308_SKI2-like"/>
</dbReference>
<name>A5DID5_PICGU</name>
<dbReference type="InterPro" id="IPR004179">
    <property type="entry name" value="Sec63-dom"/>
</dbReference>
<dbReference type="GO" id="GO:0004386">
    <property type="term" value="F:helicase activity"/>
    <property type="evidence" value="ECO:0007669"/>
    <property type="project" value="UniProtKB-KW"/>
</dbReference>
<dbReference type="EMBL" id="CH408157">
    <property type="protein sequence ID" value="EDK38938.2"/>
    <property type="molecule type" value="Genomic_DNA"/>
</dbReference>
<dbReference type="Gene3D" id="2.60.40.150">
    <property type="entry name" value="C2 domain"/>
    <property type="match status" value="1"/>
</dbReference>
<dbReference type="VEuPathDB" id="FungiDB:PGUG_03036"/>
<organism evidence="6 7">
    <name type="scientific">Meyerozyma guilliermondii (strain ATCC 6260 / CBS 566 / DSM 6381 / JCM 1539 / NBRC 10279 / NRRL Y-324)</name>
    <name type="common">Yeast</name>
    <name type="synonym">Candida guilliermondii</name>
    <dbReference type="NCBI Taxonomy" id="294746"/>
    <lineage>
        <taxon>Eukaryota</taxon>
        <taxon>Fungi</taxon>
        <taxon>Dikarya</taxon>
        <taxon>Ascomycota</taxon>
        <taxon>Saccharomycotina</taxon>
        <taxon>Pichiomycetes</taxon>
        <taxon>Debaryomycetaceae</taxon>
        <taxon>Meyerozyma</taxon>
    </lineage>
</organism>
<dbReference type="Pfam" id="PF00270">
    <property type="entry name" value="DEAD"/>
    <property type="match status" value="1"/>
</dbReference>
<dbReference type="eggNOG" id="KOG0952">
    <property type="taxonomic scope" value="Eukaryota"/>
</dbReference>
<dbReference type="GO" id="GO:0005634">
    <property type="term" value="C:nucleus"/>
    <property type="evidence" value="ECO:0007669"/>
    <property type="project" value="TreeGrafter"/>
</dbReference>
<evidence type="ECO:0000313" key="6">
    <source>
        <dbReference type="EMBL" id="EDK38938.2"/>
    </source>
</evidence>
<dbReference type="InParanoid" id="A5DID5"/>
<gene>
    <name evidence="6" type="ORF">PGUG_03036</name>
</gene>
<dbReference type="Pfam" id="PF02889">
    <property type="entry name" value="Sec63"/>
    <property type="match status" value="1"/>
</dbReference>
<dbReference type="InterPro" id="IPR027417">
    <property type="entry name" value="P-loop_NTPase"/>
</dbReference>
<reference evidence="6" key="2">
    <citation type="journal article" date="2009" name="Nature">
        <title>Evolution of pathogenicity and sexual reproduction in eight Candida genomes.</title>
        <authorList>
            <person name="Butler G."/>
            <person name="Rasmussen M.D."/>
            <person name="Lin M.F."/>
            <person name="Santos M.A."/>
            <person name="Sakthikumar S."/>
            <person name="Munro C.A."/>
            <person name="Rheinbay E."/>
            <person name="Grabherr M."/>
            <person name="Forche A."/>
            <person name="Reedy J.L."/>
            <person name="Agrafioti I."/>
            <person name="Arnaud M.B."/>
            <person name="Bates S."/>
            <person name="Brown A.J."/>
            <person name="Brunke S."/>
            <person name="Costanzo M.C."/>
            <person name="Fitzpatrick D.A."/>
            <person name="de Groot P.W."/>
            <person name="Harris D."/>
            <person name="Hoyer L.L."/>
            <person name="Hube B."/>
            <person name="Klis F.M."/>
            <person name="Kodira C."/>
            <person name="Lennard N."/>
            <person name="Logue M.E."/>
            <person name="Martin R."/>
            <person name="Neiman A.M."/>
            <person name="Nikolaou E."/>
            <person name="Quail M.A."/>
            <person name="Quinn J."/>
            <person name="Santos M.C."/>
            <person name="Schmitzberger F.F."/>
            <person name="Sherlock G."/>
            <person name="Shah P."/>
            <person name="Silverstein K.A."/>
            <person name="Skrzypek M.S."/>
            <person name="Soll D."/>
            <person name="Staggs R."/>
            <person name="Stansfield I."/>
            <person name="Stumpf M.P."/>
            <person name="Sudbery P.E."/>
            <person name="Srikantha T."/>
            <person name="Zeng Q."/>
            <person name="Berman J."/>
            <person name="Berriman M."/>
            <person name="Heitman J."/>
            <person name="Gow N.A."/>
            <person name="Lorenz M.C."/>
            <person name="Birren B.W."/>
            <person name="Kellis M."/>
            <person name="Cuomo C.A."/>
        </authorList>
    </citation>
    <scope>NUCLEOTIDE SEQUENCE [LARGE SCALE GENOMIC DNA]</scope>
    <source>
        <strain evidence="6">ATCC 6260</strain>
    </source>
</reference>
<dbReference type="HOGENOM" id="CLU_059489_0_0_1"/>
<dbReference type="Gene3D" id="3.40.50.300">
    <property type="entry name" value="P-loop containing nucleotide triphosphate hydrolases"/>
    <property type="match status" value="1"/>
</dbReference>
<dbReference type="KEGG" id="pgu:PGUG_03036"/>
<sequence length="288" mass="32883">METLRDMEAPELGDLVHNNRMGNVLYSLVGKFPYLEIDAEIFPITSNVMRIHVDLSPDFVWDERYHGNAQIFWVTIEESDKSEILHIEKFILNKKQMRSPHELNFMIPVGDPAPPQIVVRVLSDSWIGSETVHTISFQHLVKPNNETVRTNLLRLQPLPISALHDSQVEAIYGSKFRYFNPMQTMTFHSLYNSNSSVFVGSPTGSGKTVVAELAIWHAFKEFPGSKVVYIAPMKALVRERVDDWRARIQANTKHKLVELTGDSLPEAREVREADIIITTPEKFDGISR</sequence>
<keyword evidence="7" id="KW-1185">Reference proteome</keyword>
<keyword evidence="2" id="KW-0378">Hydrolase</keyword>
<reference evidence="6" key="1">
    <citation type="submission" date="2005-03" db="EMBL/GenBank/DDBJ databases">
        <authorList>
            <person name="Giovannoni S.J."/>
            <person name="Cho J.-C."/>
            <person name="Ferriera S."/>
            <person name="Johnson J."/>
            <person name="Kravitz S."/>
            <person name="Halpern A."/>
            <person name="Remington K."/>
            <person name="Beeson K."/>
            <person name="Tran B."/>
            <person name="Rogers Y.-H."/>
            <person name="Friedman R."/>
            <person name="Venter J.C."/>
        </authorList>
    </citation>
    <scope>NUCLEOTIDE SEQUENCE</scope>
    <source>
        <strain evidence="6">ATCC 6260</strain>
    </source>
</reference>
<dbReference type="InterPro" id="IPR014001">
    <property type="entry name" value="Helicase_ATP-bd"/>
</dbReference>
<dbReference type="PROSITE" id="PS51192">
    <property type="entry name" value="HELICASE_ATP_BIND_1"/>
    <property type="match status" value="1"/>
</dbReference>
<dbReference type="GO" id="GO:0016787">
    <property type="term" value="F:hydrolase activity"/>
    <property type="evidence" value="ECO:0007669"/>
    <property type="project" value="UniProtKB-KW"/>
</dbReference>
<dbReference type="FunFam" id="2.60.40.150:FF:000241">
    <property type="entry name" value="Antiviral helicase SLH1"/>
    <property type="match status" value="1"/>
</dbReference>
<keyword evidence="1" id="KW-0547">Nucleotide-binding</keyword>
<dbReference type="GO" id="GO:0003676">
    <property type="term" value="F:nucleic acid binding"/>
    <property type="evidence" value="ECO:0007669"/>
    <property type="project" value="InterPro"/>
</dbReference>
<evidence type="ECO:0000313" key="7">
    <source>
        <dbReference type="Proteomes" id="UP000001997"/>
    </source>
</evidence>
<evidence type="ECO:0000259" key="5">
    <source>
        <dbReference type="PROSITE" id="PS51192"/>
    </source>
</evidence>
<evidence type="ECO:0000256" key="1">
    <source>
        <dbReference type="ARBA" id="ARBA00022741"/>
    </source>
</evidence>
<protein>
    <recommendedName>
        <fullName evidence="5">Helicase ATP-binding domain-containing protein</fullName>
    </recommendedName>
</protein>
<evidence type="ECO:0000256" key="4">
    <source>
        <dbReference type="ARBA" id="ARBA00022840"/>
    </source>
</evidence>
<dbReference type="RefSeq" id="XP_001485307.2">
    <property type="nucleotide sequence ID" value="XM_001485257.1"/>
</dbReference>
<dbReference type="InterPro" id="IPR011545">
    <property type="entry name" value="DEAD/DEAH_box_helicase_dom"/>
</dbReference>
<dbReference type="Proteomes" id="UP000001997">
    <property type="component" value="Unassembled WGS sequence"/>
</dbReference>
<dbReference type="OMA" id="DWRARIQ"/>